<gene>
    <name evidence="1" type="ORF">ACJMK2_035637</name>
</gene>
<name>A0ABD3WWY2_SINWO</name>
<accession>A0ABD3WWY2</accession>
<evidence type="ECO:0000313" key="2">
    <source>
        <dbReference type="Proteomes" id="UP001634394"/>
    </source>
</evidence>
<protein>
    <submittedName>
        <fullName evidence="1">Uncharacterized protein</fullName>
    </submittedName>
</protein>
<sequence>MFRRFNNDLSPFVDEDTFLRTFQSEGRLSREESLKRLSNAVILTSDIIGMYREGEDSPWSAVRRTRDLADNIKPDGIKYLANYIIDLRIQWLLLYVNDDIINEVLGPFRKVIDSTRDRIIVDNHNVTFNGTRLVKIPLNLIQFIPHIVSLGSCGMQITMKGVRSFA</sequence>
<evidence type="ECO:0000313" key="1">
    <source>
        <dbReference type="EMBL" id="KAL3877996.1"/>
    </source>
</evidence>
<organism evidence="1 2">
    <name type="scientific">Sinanodonta woodiana</name>
    <name type="common">Chinese pond mussel</name>
    <name type="synonym">Anodonta woodiana</name>
    <dbReference type="NCBI Taxonomy" id="1069815"/>
    <lineage>
        <taxon>Eukaryota</taxon>
        <taxon>Metazoa</taxon>
        <taxon>Spiralia</taxon>
        <taxon>Lophotrochozoa</taxon>
        <taxon>Mollusca</taxon>
        <taxon>Bivalvia</taxon>
        <taxon>Autobranchia</taxon>
        <taxon>Heteroconchia</taxon>
        <taxon>Palaeoheterodonta</taxon>
        <taxon>Unionida</taxon>
        <taxon>Unionoidea</taxon>
        <taxon>Unionidae</taxon>
        <taxon>Unioninae</taxon>
        <taxon>Sinanodonta</taxon>
    </lineage>
</organism>
<reference evidence="1 2" key="1">
    <citation type="submission" date="2024-11" db="EMBL/GenBank/DDBJ databases">
        <title>Chromosome-level genome assembly of the freshwater bivalve Anodonta woodiana.</title>
        <authorList>
            <person name="Chen X."/>
        </authorList>
    </citation>
    <scope>NUCLEOTIDE SEQUENCE [LARGE SCALE GENOMIC DNA]</scope>
    <source>
        <strain evidence="1">MN2024</strain>
        <tissue evidence="1">Gills</tissue>
    </source>
</reference>
<dbReference type="EMBL" id="JBJQND010000005">
    <property type="protein sequence ID" value="KAL3877996.1"/>
    <property type="molecule type" value="Genomic_DNA"/>
</dbReference>
<keyword evidence="2" id="KW-1185">Reference proteome</keyword>
<dbReference type="AlphaFoldDB" id="A0ABD3WWY2"/>
<dbReference type="Proteomes" id="UP001634394">
    <property type="component" value="Unassembled WGS sequence"/>
</dbReference>
<proteinExistence type="predicted"/>
<comment type="caution">
    <text evidence="1">The sequence shown here is derived from an EMBL/GenBank/DDBJ whole genome shotgun (WGS) entry which is preliminary data.</text>
</comment>